<protein>
    <submittedName>
        <fullName evidence="2">Phospholipid/glycerol acyltransferase domain-containing protein</fullName>
    </submittedName>
</protein>
<reference evidence="2" key="1">
    <citation type="submission" date="2022-11" db="UniProtKB">
        <authorList>
            <consortium name="WormBaseParasite"/>
        </authorList>
    </citation>
    <scope>IDENTIFICATION</scope>
</reference>
<evidence type="ECO:0000313" key="1">
    <source>
        <dbReference type="Proteomes" id="UP000887579"/>
    </source>
</evidence>
<dbReference type="Proteomes" id="UP000887579">
    <property type="component" value="Unplaced"/>
</dbReference>
<dbReference type="WBParaSite" id="ES5_v2.g17597.t1">
    <property type="protein sequence ID" value="ES5_v2.g17597.t1"/>
    <property type="gene ID" value="ES5_v2.g17597"/>
</dbReference>
<proteinExistence type="predicted"/>
<organism evidence="1 2">
    <name type="scientific">Panagrolaimus sp. ES5</name>
    <dbReference type="NCBI Taxonomy" id="591445"/>
    <lineage>
        <taxon>Eukaryota</taxon>
        <taxon>Metazoa</taxon>
        <taxon>Ecdysozoa</taxon>
        <taxon>Nematoda</taxon>
        <taxon>Chromadorea</taxon>
        <taxon>Rhabditida</taxon>
        <taxon>Tylenchina</taxon>
        <taxon>Panagrolaimomorpha</taxon>
        <taxon>Panagrolaimoidea</taxon>
        <taxon>Panagrolaimidae</taxon>
        <taxon>Panagrolaimus</taxon>
    </lineage>
</organism>
<sequence length="366" mass="42590">MPLAPLIYLHPRLYQRLINYIVGAWTVLPSALLENFFGVRFTVTGDEIDHSRPAVIIMNHRTRLDWLYFWSALFRINPWLLTSEKISLKGILKYIPGAGWAMGSNAFIFLERSFKNDSKRIDQLIEYYAKVCVNYQLLLFPEGTDKSPGTTIRSKVFAEKNNVAHYNYVLHPRVTGFVHVVQKMRKENYIDCIYDVTIAFNDSIVQTEADLIKLGVASKDVRFDIRKIPISELPTDDQELGLWLKNLWVEKEERLRKFYGQSADSRQLDKLSDAKTFDLTSQNRVFQILILLMWIILTIGWIYFFSTSNYSFLFAFITIGFYVGLQVIFHGSEMFISKIGLDEWRKRSGGDRQQPENILNGTLKHD</sequence>
<accession>A0AC34FJX7</accession>
<evidence type="ECO:0000313" key="2">
    <source>
        <dbReference type="WBParaSite" id="ES5_v2.g17597.t1"/>
    </source>
</evidence>
<name>A0AC34FJX7_9BILA</name>